<proteinExistence type="predicted"/>
<feature type="compositionally biased region" description="Acidic residues" evidence="2">
    <location>
        <begin position="361"/>
        <end position="373"/>
    </location>
</feature>
<name>A0AAE9Y6G4_9ACTN</name>
<dbReference type="Gene3D" id="6.10.250.660">
    <property type="match status" value="1"/>
</dbReference>
<gene>
    <name evidence="3" type="ORF">PO878_02350</name>
</gene>
<feature type="compositionally biased region" description="Low complexity" evidence="2">
    <location>
        <begin position="559"/>
        <end position="592"/>
    </location>
</feature>
<reference evidence="3" key="1">
    <citation type="submission" date="2023-01" db="EMBL/GenBank/DDBJ databases">
        <title>The diversity of Class Acidimicrobiia in South China Sea sediment environments and the proposal of Iamia marina sp. nov., a novel species of the genus Iamia.</title>
        <authorList>
            <person name="He Y."/>
            <person name="Tian X."/>
        </authorList>
    </citation>
    <scope>NUCLEOTIDE SEQUENCE</scope>
    <source>
        <strain evidence="3">DSM 19957</strain>
    </source>
</reference>
<feature type="compositionally biased region" description="Polar residues" evidence="2">
    <location>
        <begin position="1"/>
        <end position="14"/>
    </location>
</feature>
<dbReference type="AlphaFoldDB" id="A0AAE9Y6G4"/>
<keyword evidence="1" id="KW-0175">Coiled coil</keyword>
<feature type="region of interest" description="Disordered" evidence="2">
    <location>
        <begin position="139"/>
        <end position="198"/>
    </location>
</feature>
<feature type="coiled-coil region" evidence="1">
    <location>
        <begin position="241"/>
        <end position="304"/>
    </location>
</feature>
<feature type="compositionally biased region" description="Low complexity" evidence="2">
    <location>
        <begin position="179"/>
        <end position="198"/>
    </location>
</feature>
<dbReference type="Proteomes" id="UP001216390">
    <property type="component" value="Chromosome"/>
</dbReference>
<evidence type="ECO:0000256" key="2">
    <source>
        <dbReference type="SAM" id="MobiDB-lite"/>
    </source>
</evidence>
<feature type="compositionally biased region" description="Basic and acidic residues" evidence="2">
    <location>
        <begin position="139"/>
        <end position="160"/>
    </location>
</feature>
<feature type="compositionally biased region" description="Low complexity" evidence="2">
    <location>
        <begin position="387"/>
        <end position="400"/>
    </location>
</feature>
<dbReference type="RefSeq" id="WP_272737081.1">
    <property type="nucleotide sequence ID" value="NZ_CP116942.1"/>
</dbReference>
<feature type="region of interest" description="Disordered" evidence="2">
    <location>
        <begin position="1"/>
        <end position="20"/>
    </location>
</feature>
<accession>A0AAE9Y6G4</accession>
<feature type="compositionally biased region" description="Acidic residues" evidence="2">
    <location>
        <begin position="471"/>
        <end position="481"/>
    </location>
</feature>
<feature type="compositionally biased region" description="Low complexity" evidence="2">
    <location>
        <begin position="458"/>
        <end position="470"/>
    </location>
</feature>
<dbReference type="InterPro" id="IPR007793">
    <property type="entry name" value="DivIVA_fam"/>
</dbReference>
<feature type="compositionally biased region" description="Low complexity" evidence="2">
    <location>
        <begin position="482"/>
        <end position="495"/>
    </location>
</feature>
<evidence type="ECO:0000313" key="3">
    <source>
        <dbReference type="EMBL" id="WCO67560.1"/>
    </source>
</evidence>
<dbReference type="KEGG" id="ima:PO878_02350"/>
<dbReference type="Pfam" id="PF05103">
    <property type="entry name" value="DivIVA"/>
    <property type="match status" value="1"/>
</dbReference>
<evidence type="ECO:0000256" key="1">
    <source>
        <dbReference type="SAM" id="Coils"/>
    </source>
</evidence>
<keyword evidence="4" id="KW-1185">Reference proteome</keyword>
<evidence type="ECO:0000313" key="4">
    <source>
        <dbReference type="Proteomes" id="UP001216390"/>
    </source>
</evidence>
<feature type="compositionally biased region" description="Basic and acidic residues" evidence="2">
    <location>
        <begin position="169"/>
        <end position="178"/>
    </location>
</feature>
<protein>
    <submittedName>
        <fullName evidence="3">DivIVA domain-containing protein</fullName>
    </submittedName>
</protein>
<feature type="compositionally biased region" description="Acidic residues" evidence="2">
    <location>
        <begin position="425"/>
        <end position="436"/>
    </location>
</feature>
<feature type="region of interest" description="Disordered" evidence="2">
    <location>
        <begin position="104"/>
        <end position="124"/>
    </location>
</feature>
<feature type="region of interest" description="Disordered" evidence="2">
    <location>
        <begin position="355"/>
        <end position="603"/>
    </location>
</feature>
<organism evidence="3 4">
    <name type="scientific">Iamia majanohamensis</name>
    <dbReference type="NCBI Taxonomy" id="467976"/>
    <lineage>
        <taxon>Bacteria</taxon>
        <taxon>Bacillati</taxon>
        <taxon>Actinomycetota</taxon>
        <taxon>Acidimicrobiia</taxon>
        <taxon>Acidimicrobiales</taxon>
        <taxon>Iamiaceae</taxon>
        <taxon>Iamia</taxon>
    </lineage>
</organism>
<feature type="compositionally biased region" description="Acidic residues" evidence="2">
    <location>
        <begin position="404"/>
        <end position="415"/>
    </location>
</feature>
<dbReference type="EMBL" id="CP116942">
    <property type="protein sequence ID" value="WCO67560.1"/>
    <property type="molecule type" value="Genomic_DNA"/>
</dbReference>
<feature type="compositionally biased region" description="Acidic residues" evidence="2">
    <location>
        <begin position="524"/>
        <end position="544"/>
    </location>
</feature>
<sequence length="818" mass="84669">MASSSDHSATSITGRSFAVRRKGFDPDEVRAYLGQLAEVISRLTTERDGARAEVGSLRASAESRPEIDEDQLTEVLGEETARVLSSARRAATEIKDRAEETAARMRREAAEEAGAVRRAAEDDAARVREEAAAVRLDADEARRRAVEAAEEAAARLRAEAEAEATATREAAEQERAAAQEEAATVRSEADEAATATRAAADAVLGERTAEAEAAAAELVAQGRVDADAIREAAEGEAADIRARAEADRDALQDEGREMVAEAQRVRERMLADLSRRRKAARVQLEQLQAGRDRLLESYEAVQREVDAATSGLRSALPEARQAAEAARVRAEAEPADSVDQLEAQIAAARSAGLPLVAPEAADTEAAAEGEGADGEGPVPDGGEEAVDAIAAGMAGAVEAVDLTEPVDDTPEDGEPAVDLTGPLDLTDDGPAPDEGDGAPVADLGAEEWRPEDDDGVAAEHASAEPAAAEPAPEDAPPEDAPPEAVEVAPAAADESVAGDRPEDEEVDELFARLRASQEGAGATDGDDLVADVADVADDADDTDEAAPTAAAGEHEAEPDGAVAGGAPDVGAPVAAHDAPAPSEGGADGAGPADGDDGDPGLVDLLERRDGAIEPIETRVARRLKRVLADEQGRVLDAVRRAKRAPALDDVLPLDEQVAAYSEAVREDLHAAAEEGAAFEGAALPTGSSIVGVADELARSLAAVVRPRLERCFAAGEDPDDTSDRLRATYREWKTDSLVDATRHHVLAAFGEGQGAVRPAGAAVRWVPDPSTPACPDCEDDALASAVPSGDAFPTGHSHPPAHPGCRCLVVTERVGAPA</sequence>